<evidence type="ECO:0000256" key="1">
    <source>
        <dbReference type="ARBA" id="ARBA00006484"/>
    </source>
</evidence>
<dbReference type="InterPro" id="IPR002347">
    <property type="entry name" value="SDR_fam"/>
</dbReference>
<feature type="transmembrane region" description="Helical" evidence="4">
    <location>
        <begin position="227"/>
        <end position="245"/>
    </location>
</feature>
<organism evidence="5 6">
    <name type="scientific">Candidatus Limadaptatus stercorigallinarum</name>
    <dbReference type="NCBI Taxonomy" id="2840845"/>
    <lineage>
        <taxon>Bacteria</taxon>
        <taxon>Bacillati</taxon>
        <taxon>Bacillota</taxon>
        <taxon>Clostridia</taxon>
        <taxon>Eubacteriales</taxon>
        <taxon>Candidatus Limadaptatus</taxon>
    </lineage>
</organism>
<keyword evidence="4" id="KW-1133">Transmembrane helix</keyword>
<sequence>MITGKKIVLTGANSGIGLEVLKLLAAGDNKILAVDLNTDNIEKFDRNKVVPMTCDVSTQDGVDAIFAAAEERLGGIDIFYANAGFPYYETMDYVDWTRTARIFETNVFSPIYSYQKFRAYLGGREGQFAMTVSAIGKMGMPGYALYSSSKFAVQGFQQALRLEMPANIKMTCLYPVATDTNFFKAAVKGQDKVIRQKPFPVQKPTHVAKAMVKGLEKKKKYVNPCKLFSFALVLFAVFPFVRTIYWKLEKKKLDNFEAQK</sequence>
<proteinExistence type="inferred from homology"/>
<evidence type="ECO:0000313" key="6">
    <source>
        <dbReference type="Proteomes" id="UP000824088"/>
    </source>
</evidence>
<dbReference type="Proteomes" id="UP000824088">
    <property type="component" value="Unassembled WGS sequence"/>
</dbReference>
<reference evidence="5" key="2">
    <citation type="journal article" date="2021" name="PeerJ">
        <title>Extensive microbial diversity within the chicken gut microbiome revealed by metagenomics and culture.</title>
        <authorList>
            <person name="Gilroy R."/>
            <person name="Ravi A."/>
            <person name="Getino M."/>
            <person name="Pursley I."/>
            <person name="Horton D.L."/>
            <person name="Alikhan N.F."/>
            <person name="Baker D."/>
            <person name="Gharbi K."/>
            <person name="Hall N."/>
            <person name="Watson M."/>
            <person name="Adriaenssens E.M."/>
            <person name="Foster-Nyarko E."/>
            <person name="Jarju S."/>
            <person name="Secka A."/>
            <person name="Antonio M."/>
            <person name="Oren A."/>
            <person name="Chaudhuri R.R."/>
            <person name="La Ragione R."/>
            <person name="Hildebrand F."/>
            <person name="Pallen M.J."/>
        </authorList>
    </citation>
    <scope>NUCLEOTIDE SEQUENCE</scope>
    <source>
        <strain evidence="5">1063</strain>
    </source>
</reference>
<dbReference type="PRINTS" id="PR00081">
    <property type="entry name" value="GDHRDH"/>
</dbReference>
<name>A0A9D1HUK1_9FIRM</name>
<dbReference type="InterPro" id="IPR036291">
    <property type="entry name" value="NAD(P)-bd_dom_sf"/>
</dbReference>
<evidence type="ECO:0000256" key="4">
    <source>
        <dbReference type="SAM" id="Phobius"/>
    </source>
</evidence>
<dbReference type="PANTHER" id="PTHR43391:SF14">
    <property type="entry name" value="DEHYDROGENASE_REDUCTASE SDR FAMILY PROTEIN 7-LIKE"/>
    <property type="match status" value="1"/>
</dbReference>
<keyword evidence="4" id="KW-0472">Membrane</keyword>
<dbReference type="CDD" id="cd05233">
    <property type="entry name" value="SDR_c"/>
    <property type="match status" value="1"/>
</dbReference>
<dbReference type="InterPro" id="IPR020904">
    <property type="entry name" value="Sc_DH/Rdtase_CS"/>
</dbReference>
<gene>
    <name evidence="5" type="ORF">IAD51_05205</name>
</gene>
<dbReference type="Gene3D" id="3.40.50.720">
    <property type="entry name" value="NAD(P)-binding Rossmann-like Domain"/>
    <property type="match status" value="1"/>
</dbReference>
<dbReference type="AlphaFoldDB" id="A0A9D1HUK1"/>
<evidence type="ECO:0000256" key="3">
    <source>
        <dbReference type="ARBA" id="ARBA00023002"/>
    </source>
</evidence>
<dbReference type="GO" id="GO:0016491">
    <property type="term" value="F:oxidoreductase activity"/>
    <property type="evidence" value="ECO:0007669"/>
    <property type="project" value="UniProtKB-KW"/>
</dbReference>
<dbReference type="PANTHER" id="PTHR43391">
    <property type="entry name" value="RETINOL DEHYDROGENASE-RELATED"/>
    <property type="match status" value="1"/>
</dbReference>
<dbReference type="Pfam" id="PF00106">
    <property type="entry name" value="adh_short"/>
    <property type="match status" value="1"/>
</dbReference>
<keyword evidence="2" id="KW-0521">NADP</keyword>
<evidence type="ECO:0000256" key="2">
    <source>
        <dbReference type="ARBA" id="ARBA00022857"/>
    </source>
</evidence>
<protein>
    <submittedName>
        <fullName evidence="5">SDR family NAD(P)-dependent oxidoreductase</fullName>
    </submittedName>
</protein>
<accession>A0A9D1HUK1</accession>
<evidence type="ECO:0000313" key="5">
    <source>
        <dbReference type="EMBL" id="HIU21610.1"/>
    </source>
</evidence>
<dbReference type="PROSITE" id="PS00061">
    <property type="entry name" value="ADH_SHORT"/>
    <property type="match status" value="1"/>
</dbReference>
<reference evidence="5" key="1">
    <citation type="submission" date="2020-10" db="EMBL/GenBank/DDBJ databases">
        <authorList>
            <person name="Gilroy R."/>
        </authorList>
    </citation>
    <scope>NUCLEOTIDE SEQUENCE</scope>
    <source>
        <strain evidence="5">1063</strain>
    </source>
</reference>
<comment type="caution">
    <text evidence="5">The sequence shown here is derived from an EMBL/GenBank/DDBJ whole genome shotgun (WGS) entry which is preliminary data.</text>
</comment>
<dbReference type="SUPFAM" id="SSF51735">
    <property type="entry name" value="NAD(P)-binding Rossmann-fold domains"/>
    <property type="match status" value="1"/>
</dbReference>
<dbReference type="EMBL" id="DVMN01000093">
    <property type="protein sequence ID" value="HIU21610.1"/>
    <property type="molecule type" value="Genomic_DNA"/>
</dbReference>
<keyword evidence="4" id="KW-0812">Transmembrane</keyword>
<comment type="similarity">
    <text evidence="1">Belongs to the short-chain dehydrogenases/reductases (SDR) family.</text>
</comment>
<keyword evidence="3" id="KW-0560">Oxidoreductase</keyword>